<protein>
    <recommendedName>
        <fullName evidence="1">Dienelactone hydrolase domain-containing protein</fullName>
    </recommendedName>
</protein>
<keyword evidence="3" id="KW-1185">Reference proteome</keyword>
<comment type="caution">
    <text evidence="2">The sequence shown here is derived from an EMBL/GenBank/DDBJ whole genome shotgun (WGS) entry which is preliminary data.</text>
</comment>
<accession>A0A4Q1B4R6</accession>
<dbReference type="Proteomes" id="UP000289718">
    <property type="component" value="Unassembled WGS sequence"/>
</dbReference>
<reference evidence="2 3" key="1">
    <citation type="submission" date="2017-09" db="EMBL/GenBank/DDBJ databases">
        <title>Genomics of the genus Arcobacter.</title>
        <authorList>
            <person name="Perez-Cataluna A."/>
            <person name="Figueras M.J."/>
            <person name="Salas-Masso N."/>
        </authorList>
    </citation>
    <scope>NUCLEOTIDE SEQUENCE [LARGE SCALE GENOMIC DNA]</scope>
    <source>
        <strain evidence="2 3">F156-34</strain>
    </source>
</reference>
<dbReference type="OrthoDB" id="115291at2"/>
<dbReference type="EMBL" id="NXIE01000001">
    <property type="protein sequence ID" value="RXK14077.1"/>
    <property type="molecule type" value="Genomic_DNA"/>
</dbReference>
<evidence type="ECO:0000259" key="1">
    <source>
        <dbReference type="Pfam" id="PF01738"/>
    </source>
</evidence>
<dbReference type="InterPro" id="IPR051049">
    <property type="entry name" value="Dienelactone_hydrolase-like"/>
</dbReference>
<dbReference type="PANTHER" id="PTHR46623">
    <property type="entry name" value="CARBOXYMETHYLENEBUTENOLIDASE-RELATED"/>
    <property type="match status" value="1"/>
</dbReference>
<sequence>MKRLIMTKVLILTDIFGKSYFSKNLLTFNEYYILDPYEDEFILFEDEYEAYSKYIKLCGHDKYLQRAQELCLKEKIEVIIGFSIGGSIAWRLSGLNIPSLTKVISFYPSQIRNHLDVSPQVQVNIVFAKEEQSFDTKEIVKILGDKGIENLEISDFDHGFMNKKSKNFNEKAFEKYKKEILDDI</sequence>
<evidence type="ECO:0000313" key="2">
    <source>
        <dbReference type="EMBL" id="RXK14077.1"/>
    </source>
</evidence>
<proteinExistence type="predicted"/>
<dbReference type="InterPro" id="IPR029058">
    <property type="entry name" value="AB_hydrolase_fold"/>
</dbReference>
<dbReference type="Gene3D" id="3.40.50.1820">
    <property type="entry name" value="alpha/beta hydrolase"/>
    <property type="match status" value="1"/>
</dbReference>
<feature type="domain" description="Dienelactone hydrolase" evidence="1">
    <location>
        <begin position="74"/>
        <end position="179"/>
    </location>
</feature>
<name>A0A4Q1B4R6_9BACT</name>
<dbReference type="InterPro" id="IPR002925">
    <property type="entry name" value="Dienelactn_hydro"/>
</dbReference>
<dbReference type="Pfam" id="PF01738">
    <property type="entry name" value="DLH"/>
    <property type="match status" value="1"/>
</dbReference>
<evidence type="ECO:0000313" key="3">
    <source>
        <dbReference type="Proteomes" id="UP000289718"/>
    </source>
</evidence>
<gene>
    <name evidence="2" type="ORF">CP965_01100</name>
</gene>
<organism evidence="2 3">
    <name type="scientific">Halarcobacter mediterraneus</name>
    <dbReference type="NCBI Taxonomy" id="2023153"/>
    <lineage>
        <taxon>Bacteria</taxon>
        <taxon>Pseudomonadati</taxon>
        <taxon>Campylobacterota</taxon>
        <taxon>Epsilonproteobacteria</taxon>
        <taxon>Campylobacterales</taxon>
        <taxon>Arcobacteraceae</taxon>
        <taxon>Halarcobacter</taxon>
    </lineage>
</organism>
<dbReference type="AlphaFoldDB" id="A0A4Q1B4R6"/>
<dbReference type="SUPFAM" id="SSF53474">
    <property type="entry name" value="alpha/beta-Hydrolases"/>
    <property type="match status" value="1"/>
</dbReference>
<dbReference type="GO" id="GO:0016787">
    <property type="term" value="F:hydrolase activity"/>
    <property type="evidence" value="ECO:0007669"/>
    <property type="project" value="InterPro"/>
</dbReference>
<dbReference type="PANTHER" id="PTHR46623:SF6">
    <property type="entry name" value="ALPHA_BETA-HYDROLASES SUPERFAMILY PROTEIN"/>
    <property type="match status" value="1"/>
</dbReference>